<dbReference type="Pfam" id="PF00082">
    <property type="entry name" value="Peptidase_S8"/>
    <property type="match status" value="1"/>
</dbReference>
<keyword evidence="8" id="KW-0732">Signal</keyword>
<dbReference type="PANTHER" id="PTHR43806">
    <property type="entry name" value="PEPTIDASE S8"/>
    <property type="match status" value="1"/>
</dbReference>
<dbReference type="InterPro" id="IPR022398">
    <property type="entry name" value="Peptidase_S8_His-AS"/>
</dbReference>
<keyword evidence="4 6" id="KW-0720">Serine protease</keyword>
<feature type="chain" id="PRO_5011566486" evidence="8">
    <location>
        <begin position="30"/>
        <end position="1218"/>
    </location>
</feature>
<protein>
    <submittedName>
        <fullName evidence="10">Serine protease, subtilisin family</fullName>
    </submittedName>
</protein>
<evidence type="ECO:0000256" key="8">
    <source>
        <dbReference type="SAM" id="SignalP"/>
    </source>
</evidence>
<evidence type="ECO:0000256" key="3">
    <source>
        <dbReference type="ARBA" id="ARBA00022801"/>
    </source>
</evidence>
<reference evidence="10 11" key="1">
    <citation type="submission" date="2016-10" db="EMBL/GenBank/DDBJ databases">
        <authorList>
            <person name="de Groot N.N."/>
        </authorList>
    </citation>
    <scope>NUCLEOTIDE SEQUENCE [LARGE SCALE GENOMIC DNA]</scope>
    <source>
        <strain evidence="10 11">DSM 43019</strain>
    </source>
</reference>
<evidence type="ECO:0000259" key="9">
    <source>
        <dbReference type="Pfam" id="PF00082"/>
    </source>
</evidence>
<proteinExistence type="inferred from homology"/>
<dbReference type="SUPFAM" id="SSF52743">
    <property type="entry name" value="Subtilisin-like"/>
    <property type="match status" value="1"/>
</dbReference>
<dbReference type="InterPro" id="IPR036852">
    <property type="entry name" value="Peptidase_S8/S53_dom_sf"/>
</dbReference>
<dbReference type="Gene3D" id="3.50.30.30">
    <property type="match status" value="1"/>
</dbReference>
<dbReference type="InterPro" id="IPR050131">
    <property type="entry name" value="Peptidase_S8_subtilisin-like"/>
</dbReference>
<evidence type="ECO:0000256" key="6">
    <source>
        <dbReference type="PROSITE-ProRule" id="PRU01240"/>
    </source>
</evidence>
<dbReference type="EMBL" id="FONV01000007">
    <property type="protein sequence ID" value="SFF19999.1"/>
    <property type="molecule type" value="Genomic_DNA"/>
</dbReference>
<feature type="active site" description="Charge relay system" evidence="5 6">
    <location>
        <position position="263"/>
    </location>
</feature>
<evidence type="ECO:0000256" key="7">
    <source>
        <dbReference type="RuleBase" id="RU003355"/>
    </source>
</evidence>
<dbReference type="PRINTS" id="PR00723">
    <property type="entry name" value="SUBTILISIN"/>
</dbReference>
<feature type="active site" description="Charge relay system" evidence="5 6">
    <location>
        <position position="231"/>
    </location>
</feature>
<dbReference type="Proteomes" id="UP000199645">
    <property type="component" value="Unassembled WGS sequence"/>
</dbReference>
<name>A0A1I2GSH0_9ACTN</name>
<dbReference type="InterPro" id="IPR023827">
    <property type="entry name" value="Peptidase_S8_Asp-AS"/>
</dbReference>
<comment type="similarity">
    <text evidence="1 6 7">Belongs to the peptidase S8 family.</text>
</comment>
<dbReference type="PROSITE" id="PS00136">
    <property type="entry name" value="SUBTILASE_ASP"/>
    <property type="match status" value="1"/>
</dbReference>
<evidence type="ECO:0000313" key="10">
    <source>
        <dbReference type="EMBL" id="SFF19999.1"/>
    </source>
</evidence>
<feature type="domain" description="Peptidase S8/S53" evidence="9">
    <location>
        <begin position="222"/>
        <end position="472"/>
    </location>
</feature>
<dbReference type="PROSITE" id="PS51892">
    <property type="entry name" value="SUBTILASE"/>
    <property type="match status" value="1"/>
</dbReference>
<keyword evidence="11" id="KW-1185">Reference proteome</keyword>
<dbReference type="PIRSF" id="PIRSF037852">
    <property type="entry name" value="Subtilisin_rel_SAV5721"/>
    <property type="match status" value="1"/>
</dbReference>
<dbReference type="Gene3D" id="3.40.50.200">
    <property type="entry name" value="Peptidase S8/S53 domain"/>
    <property type="match status" value="1"/>
</dbReference>
<dbReference type="GO" id="GO:0004252">
    <property type="term" value="F:serine-type endopeptidase activity"/>
    <property type="evidence" value="ECO:0007669"/>
    <property type="project" value="UniProtKB-UniRule"/>
</dbReference>
<dbReference type="InterPro" id="IPR017296">
    <property type="entry name" value="Peptidase_S8A_SAM-P45"/>
</dbReference>
<evidence type="ECO:0000256" key="4">
    <source>
        <dbReference type="ARBA" id="ARBA00022825"/>
    </source>
</evidence>
<accession>A0A1I2GSH0</accession>
<dbReference type="InterPro" id="IPR000209">
    <property type="entry name" value="Peptidase_S8/S53_dom"/>
</dbReference>
<evidence type="ECO:0000256" key="2">
    <source>
        <dbReference type="ARBA" id="ARBA00022670"/>
    </source>
</evidence>
<keyword evidence="3 6" id="KW-0378">Hydrolase</keyword>
<organism evidence="10 11">
    <name type="scientific">Actinoplanes philippinensis</name>
    <dbReference type="NCBI Taxonomy" id="35752"/>
    <lineage>
        <taxon>Bacteria</taxon>
        <taxon>Bacillati</taxon>
        <taxon>Actinomycetota</taxon>
        <taxon>Actinomycetes</taxon>
        <taxon>Micromonosporales</taxon>
        <taxon>Micromonosporaceae</taxon>
        <taxon>Actinoplanes</taxon>
    </lineage>
</organism>
<dbReference type="AlphaFoldDB" id="A0A1I2GSH0"/>
<keyword evidence="2 6" id="KW-0645">Protease</keyword>
<feature type="active site" description="Charge relay system" evidence="5 6">
    <location>
        <position position="436"/>
    </location>
</feature>
<dbReference type="PROSITE" id="PS00137">
    <property type="entry name" value="SUBTILASE_HIS"/>
    <property type="match status" value="1"/>
</dbReference>
<feature type="signal peptide" evidence="8">
    <location>
        <begin position="1"/>
        <end position="29"/>
    </location>
</feature>
<dbReference type="PANTHER" id="PTHR43806:SF65">
    <property type="entry name" value="SERINE PROTEASE APRX"/>
    <property type="match status" value="1"/>
</dbReference>
<dbReference type="GO" id="GO:0006508">
    <property type="term" value="P:proteolysis"/>
    <property type="evidence" value="ECO:0007669"/>
    <property type="project" value="UniProtKB-KW"/>
</dbReference>
<gene>
    <name evidence="10" type="ORF">SAMN05421541_107104</name>
</gene>
<dbReference type="STRING" id="35752.SAMN05421541_107104"/>
<sequence>MLMSRLRGAGLIAVCVVPFALIPAAPATASPAAPSGAGPSATVTLLTGEKVTVTMTTDGATDPQVRDERGRPVGFLAQRKGKDTFVYPDSALPYVSAGLLDKQLFNLTELVEDGYDDAHSDRLPLIVRYADRSARTKVSASQDGAEKVLDLESIQGAALRAERSDDFWTSITATSRKRAAAGAPTLGGGITKIWLDGKSRGALAESTAQIGAPQVWADGNIGAGVDVAVLDSGIDPDHPDLAGRIVATRNFVPEYPILDRLGHGTHVASTIAGSGAASGGVEKGVAPGVRLHIGKVLGDNNYGENSGIIEGMEWAARDQHAKIINLSLGDSPTDGTDPMSLAVNELSAETGALFVVAAGNQGREYGIGTPAAADAALSVGAVDRTDALAGFSSMGPRLGDRAVKPDITAPGAEILAARSQYAKDGEGSYMVMSGTSMATPHVAGAAALLAAKHPELNGEQLKQLLTSTTERLPDMTAYAGGTGRLDVAAAEKATLFGSSTVTFGYAEWTSPAVHTPVTRPVRYTNLGDAPVTLDLSASLTGLPAGQVTLSQSRLTVPAHGDAEVKVTVSFDGMPFDQAFSGFLTATAGSAAIRTTLSAGQETERHKLVVTTKDRSGRPLTGALTVMGAKGHFEYVSVDATGTATLRLPVDTYAAWFSGDVEGVHGPYSKGAVLMPANGLELDQDRAVVLDAAEAKRVRTTTPERADVTEASFGFSQQSRISGGSDWYTGTAPDASYDSVWALPTGNTRTDGFAFGTRWRLTQPALQIAGYDDLRAQHAARPLPAGSSHVDAVLAGDRDVHGKAVVVRHDPGKKIEDEAAAAAAAGARMLVVVNDGVGRLAPWTSSEWGPVDPPPVTVVTLSHDQGEQLISRIQRERRVKLDVTSNPTATYVYDLQRDYQGGLPADLTYRADRSNLARITASYRNWRSDRVLQARGSRGAGNMMTSLTPAPAPARGERTEWVTAGIPWTDQVLVPNVISQQSEWTTYRAGGTASQTWFSPVQRPRLVTVMDTVVRHSDGAFQVFVPGWGDSGAAHMGEMAWGTAQQSLQLYQGNDLIARNDDGSGLYLTLAPERLPYRLVSENSRGEVAGPYSTSTRTEWGFTSGAVTSGRDAKPALIQLDYAVETDPAGKADRHADLEVTPSTLPGVVGAGTIRKVTVDVSYDDGITWRRAGLRRDGDAWRAELDAPRKAAFATLRTTASDSRGNTVEQRINRAFGLK</sequence>
<dbReference type="InterPro" id="IPR023828">
    <property type="entry name" value="Peptidase_S8_Ser-AS"/>
</dbReference>
<evidence type="ECO:0000313" key="11">
    <source>
        <dbReference type="Proteomes" id="UP000199645"/>
    </source>
</evidence>
<dbReference type="InterPro" id="IPR015500">
    <property type="entry name" value="Peptidase_S8_subtilisin-rel"/>
</dbReference>
<dbReference type="PROSITE" id="PS00138">
    <property type="entry name" value="SUBTILASE_SER"/>
    <property type="match status" value="1"/>
</dbReference>
<evidence type="ECO:0000256" key="1">
    <source>
        <dbReference type="ARBA" id="ARBA00011073"/>
    </source>
</evidence>
<evidence type="ECO:0000256" key="5">
    <source>
        <dbReference type="PIRSR" id="PIRSR615500-1"/>
    </source>
</evidence>